<evidence type="ECO:0000313" key="1">
    <source>
        <dbReference type="EMBL" id="RNM24241.1"/>
    </source>
</evidence>
<gene>
    <name evidence="1" type="ORF">EFS38_08755</name>
</gene>
<sequence>MLSAWAAFLFDKRATRIFTVNKTKIFNEKKVNRLAFKANFMEEILWLYMERKPFFLPRHPVAIPVGQTAITYPMAAWPVICPLCHNRYATKRSKAIFRLSSFPD</sequence>
<reference evidence="1 2" key="1">
    <citation type="submission" date="2018-11" db="EMBL/GenBank/DDBJ databases">
        <title>Characterization of surface water Dickeya isolates.</title>
        <authorList>
            <person name="Van Gijsegem F."/>
            <person name="Pedron J."/>
        </authorList>
    </citation>
    <scope>NUCLEOTIDE SEQUENCE [LARGE SCALE GENOMIC DNA]</scope>
    <source>
        <strain evidence="1 2">FVG10-MFV-A16</strain>
    </source>
</reference>
<proteinExistence type="predicted"/>
<organism evidence="1 2">
    <name type="scientific">Dickeya undicola</name>
    <dbReference type="NCBI Taxonomy" id="1577887"/>
    <lineage>
        <taxon>Bacteria</taxon>
        <taxon>Pseudomonadati</taxon>
        <taxon>Pseudomonadota</taxon>
        <taxon>Gammaproteobacteria</taxon>
        <taxon>Enterobacterales</taxon>
        <taxon>Pectobacteriaceae</taxon>
        <taxon>Dickeya</taxon>
    </lineage>
</organism>
<protein>
    <submittedName>
        <fullName evidence="1">Uncharacterized protein</fullName>
    </submittedName>
</protein>
<dbReference type="Proteomes" id="UP000271870">
    <property type="component" value="Unassembled WGS sequence"/>
</dbReference>
<comment type="caution">
    <text evidence="1">The sequence shown here is derived from an EMBL/GenBank/DDBJ whole genome shotgun (WGS) entry which is preliminary data.</text>
</comment>
<name>A0ABX9WTJ8_9GAMM</name>
<accession>A0ABX9WTJ8</accession>
<dbReference type="EMBL" id="RJLS01000009">
    <property type="protein sequence ID" value="RNM24241.1"/>
    <property type="molecule type" value="Genomic_DNA"/>
</dbReference>
<keyword evidence="2" id="KW-1185">Reference proteome</keyword>
<evidence type="ECO:0000313" key="2">
    <source>
        <dbReference type="Proteomes" id="UP000271870"/>
    </source>
</evidence>